<keyword evidence="3 6" id="KW-0418">Kinase</keyword>
<dbReference type="CDD" id="cd14014">
    <property type="entry name" value="STKc_PknB_like"/>
    <property type="match status" value="1"/>
</dbReference>
<dbReference type="OrthoDB" id="9762169at2"/>
<dbReference type="AlphaFoldDB" id="A0A1H0HEW1"/>
<evidence type="ECO:0000259" key="5">
    <source>
        <dbReference type="PROSITE" id="PS50011"/>
    </source>
</evidence>
<dbReference type="InterPro" id="IPR000719">
    <property type="entry name" value="Prot_kinase_dom"/>
</dbReference>
<gene>
    <name evidence="6" type="ORF">SAMN05192576_3560</name>
</gene>
<keyword evidence="1" id="KW-0808">Transferase</keyword>
<evidence type="ECO:0000256" key="3">
    <source>
        <dbReference type="ARBA" id="ARBA00022777"/>
    </source>
</evidence>
<evidence type="ECO:0000256" key="1">
    <source>
        <dbReference type="ARBA" id="ARBA00022679"/>
    </source>
</evidence>
<accession>A0A1H0HEW1</accession>
<name>A0A1H0HEW1_9ACTN</name>
<dbReference type="InterPro" id="IPR008271">
    <property type="entry name" value="Ser/Thr_kinase_AS"/>
</dbReference>
<keyword evidence="7" id="KW-1185">Reference proteome</keyword>
<dbReference type="PROSITE" id="PS00108">
    <property type="entry name" value="PROTEIN_KINASE_ST"/>
    <property type="match status" value="1"/>
</dbReference>
<feature type="domain" description="Protein kinase" evidence="5">
    <location>
        <begin position="20"/>
        <end position="272"/>
    </location>
</feature>
<dbReference type="Gene3D" id="1.10.510.10">
    <property type="entry name" value="Transferase(Phosphotransferase) domain 1"/>
    <property type="match status" value="1"/>
</dbReference>
<dbReference type="PROSITE" id="PS50011">
    <property type="entry name" value="PROTEIN_KINASE_DOM"/>
    <property type="match status" value="1"/>
</dbReference>
<proteinExistence type="predicted"/>
<dbReference type="PANTHER" id="PTHR43289">
    <property type="entry name" value="MITOGEN-ACTIVATED PROTEIN KINASE KINASE KINASE 20-RELATED"/>
    <property type="match status" value="1"/>
</dbReference>
<keyword evidence="4" id="KW-0067">ATP-binding</keyword>
<reference evidence="6 7" key="1">
    <citation type="submission" date="2016-10" db="EMBL/GenBank/DDBJ databases">
        <authorList>
            <person name="de Groot N.N."/>
        </authorList>
    </citation>
    <scope>NUCLEOTIDE SEQUENCE [LARGE SCALE GENOMIC DNA]</scope>
    <source>
        <strain evidence="6 7">CGMCC 1.11147</strain>
    </source>
</reference>
<dbReference type="InterPro" id="IPR011009">
    <property type="entry name" value="Kinase-like_dom_sf"/>
</dbReference>
<evidence type="ECO:0000256" key="4">
    <source>
        <dbReference type="ARBA" id="ARBA00022840"/>
    </source>
</evidence>
<dbReference type="Proteomes" id="UP000199004">
    <property type="component" value="Unassembled WGS sequence"/>
</dbReference>
<dbReference type="STRING" id="1005944.SAMN05192576_3560"/>
<dbReference type="Gene3D" id="3.30.200.20">
    <property type="entry name" value="Phosphorylase Kinase, domain 1"/>
    <property type="match status" value="1"/>
</dbReference>
<protein>
    <submittedName>
        <fullName evidence="6">Serine/threonine protein kinase</fullName>
    </submittedName>
</protein>
<evidence type="ECO:0000313" key="7">
    <source>
        <dbReference type="Proteomes" id="UP000199004"/>
    </source>
</evidence>
<dbReference type="GO" id="GO:0004674">
    <property type="term" value="F:protein serine/threonine kinase activity"/>
    <property type="evidence" value="ECO:0007669"/>
    <property type="project" value="UniProtKB-KW"/>
</dbReference>
<dbReference type="SMART" id="SM00220">
    <property type="entry name" value="S_TKc"/>
    <property type="match status" value="1"/>
</dbReference>
<keyword evidence="2" id="KW-0547">Nucleotide-binding</keyword>
<dbReference type="GO" id="GO:0005524">
    <property type="term" value="F:ATP binding"/>
    <property type="evidence" value="ECO:0007669"/>
    <property type="project" value="UniProtKB-KW"/>
</dbReference>
<dbReference type="SUPFAM" id="SSF56112">
    <property type="entry name" value="Protein kinase-like (PK-like)"/>
    <property type="match status" value="1"/>
</dbReference>
<dbReference type="RefSeq" id="WP_091026142.1">
    <property type="nucleotide sequence ID" value="NZ_BKAE01000008.1"/>
</dbReference>
<dbReference type="PANTHER" id="PTHR43289:SF34">
    <property type="entry name" value="SERINE_THREONINE-PROTEIN KINASE YBDM-RELATED"/>
    <property type="match status" value="1"/>
</dbReference>
<dbReference type="EMBL" id="FNIC01000006">
    <property type="protein sequence ID" value="SDO17688.1"/>
    <property type="molecule type" value="Genomic_DNA"/>
</dbReference>
<keyword evidence="6" id="KW-0723">Serine/threonine-protein kinase</keyword>
<organism evidence="6 7">
    <name type="scientific">Nocardioides szechwanensis</name>
    <dbReference type="NCBI Taxonomy" id="1005944"/>
    <lineage>
        <taxon>Bacteria</taxon>
        <taxon>Bacillati</taxon>
        <taxon>Actinomycetota</taxon>
        <taxon>Actinomycetes</taxon>
        <taxon>Propionibacteriales</taxon>
        <taxon>Nocardioidaceae</taxon>
        <taxon>Nocardioides</taxon>
    </lineage>
</organism>
<evidence type="ECO:0000256" key="2">
    <source>
        <dbReference type="ARBA" id="ARBA00022741"/>
    </source>
</evidence>
<sequence>MTNPDECWNFREGDQITPELTAMRLLGGGSAYEAYLAFDEITYAPVVVKVVRPTERGEEHTLRGLEREAAALDQANHPVVVRRLRHELDGERPHLVLENIDGPRLSTLIRRYGPLQQQQYLPLALDIASALHYFRHVDVVHLDIKPSNIIMGAPARLIDLSVARPAARAAELESTIGTDAYMSPEQCDPGRAGTSGYASDVWGLGATLFEAIAGYRPFEDRDVRYPQLVDPPRLLPDTVPDDVAKTVYAALSPDPADRPLPHEIAGALEPVLAAQPPVRLAFKVRR</sequence>
<dbReference type="Pfam" id="PF00069">
    <property type="entry name" value="Pkinase"/>
    <property type="match status" value="1"/>
</dbReference>
<evidence type="ECO:0000313" key="6">
    <source>
        <dbReference type="EMBL" id="SDO17688.1"/>
    </source>
</evidence>